<evidence type="ECO:0000256" key="1">
    <source>
        <dbReference type="SAM" id="Phobius"/>
    </source>
</evidence>
<feature type="transmembrane region" description="Helical" evidence="1">
    <location>
        <begin position="110"/>
        <end position="130"/>
    </location>
</feature>
<comment type="caution">
    <text evidence="2">The sequence shown here is derived from an EMBL/GenBank/DDBJ whole genome shotgun (WGS) entry which is preliminary data.</text>
</comment>
<feature type="transmembrane region" description="Helical" evidence="1">
    <location>
        <begin position="12"/>
        <end position="33"/>
    </location>
</feature>
<dbReference type="EMBL" id="PVMZ01000001">
    <property type="protein sequence ID" value="PRX25549.1"/>
    <property type="molecule type" value="Genomic_DNA"/>
</dbReference>
<dbReference type="Proteomes" id="UP000239415">
    <property type="component" value="Unassembled WGS sequence"/>
</dbReference>
<name>A0A2T0KP94_9ACTN</name>
<keyword evidence="1" id="KW-0472">Membrane</keyword>
<accession>A0A2T0KP94</accession>
<keyword evidence="1" id="KW-0812">Transmembrane</keyword>
<dbReference type="AlphaFoldDB" id="A0A2T0KP94"/>
<dbReference type="Pfam" id="PF10935">
    <property type="entry name" value="DUF2637"/>
    <property type="match status" value="1"/>
</dbReference>
<reference evidence="2 3" key="1">
    <citation type="submission" date="2018-03" db="EMBL/GenBank/DDBJ databases">
        <title>Genomic Encyclopedia of Archaeal and Bacterial Type Strains, Phase II (KMG-II): from individual species to whole genera.</title>
        <authorList>
            <person name="Goeker M."/>
        </authorList>
    </citation>
    <scope>NUCLEOTIDE SEQUENCE [LARGE SCALE GENOMIC DNA]</scope>
    <source>
        <strain evidence="2 3">DSM 43146</strain>
    </source>
</reference>
<feature type="transmembrane region" description="Helical" evidence="1">
    <location>
        <begin position="39"/>
        <end position="60"/>
    </location>
</feature>
<evidence type="ECO:0000313" key="3">
    <source>
        <dbReference type="Proteomes" id="UP000239415"/>
    </source>
</evidence>
<keyword evidence="1" id="KW-1133">Transmembrane helix</keyword>
<gene>
    <name evidence="2" type="ORF">CLV67_101266</name>
</gene>
<evidence type="ECO:0000313" key="2">
    <source>
        <dbReference type="EMBL" id="PRX25549.1"/>
    </source>
</evidence>
<keyword evidence="3" id="KW-1185">Reference proteome</keyword>
<protein>
    <submittedName>
        <fullName evidence="2">Uncharacterized protein DUF2637</fullName>
    </submittedName>
</protein>
<proteinExistence type="predicted"/>
<organism evidence="2 3">
    <name type="scientific">Actinoplanes italicus</name>
    <dbReference type="NCBI Taxonomy" id="113567"/>
    <lineage>
        <taxon>Bacteria</taxon>
        <taxon>Bacillati</taxon>
        <taxon>Actinomycetota</taxon>
        <taxon>Actinomycetes</taxon>
        <taxon>Micromonosporales</taxon>
        <taxon>Micromonosporaceae</taxon>
        <taxon>Actinoplanes</taxon>
    </lineage>
</organism>
<feature type="transmembrane region" description="Helical" evidence="1">
    <location>
        <begin position="67"/>
        <end position="90"/>
    </location>
</feature>
<dbReference type="InterPro" id="IPR021235">
    <property type="entry name" value="DUF2637"/>
</dbReference>
<sequence length="298" mass="31124">MPETPQRPTTLSWVVAWTAMVIGIAASLAANVAHATPTVAGRTIAGWAPVALLLVVEVLAHTPRPRFWVLAWARYLGTAIVAGVAATASYRHMRGLALQAGEDWLTASTLPLSADGLILVASVSLMALAYERRAAMAAEEAARPAPMPMPLAVSAMPQPDPVPLPPEAAVDPAREAAAAVPGDAGPVPLPEAAAAVPADADPVPLPAMPDPVPLPLPLPWKSDAPLPDALAAGLDRFPDETRRRFERAYRIALAADAAGHPLTGAELGAQCERGERWGRDRLSEVRTTVRGRVLSGVS</sequence>